<dbReference type="EMBL" id="JAHQIW010007448">
    <property type="protein sequence ID" value="KAJ1374312.1"/>
    <property type="molecule type" value="Genomic_DNA"/>
</dbReference>
<keyword evidence="2" id="KW-1185">Reference proteome</keyword>
<evidence type="ECO:0000313" key="1">
    <source>
        <dbReference type="EMBL" id="KAJ1374312.1"/>
    </source>
</evidence>
<evidence type="ECO:0000313" key="2">
    <source>
        <dbReference type="Proteomes" id="UP001196413"/>
    </source>
</evidence>
<proteinExistence type="predicted"/>
<dbReference type="Proteomes" id="UP001196413">
    <property type="component" value="Unassembled WGS sequence"/>
</dbReference>
<comment type="caution">
    <text evidence="1">The sequence shown here is derived from an EMBL/GenBank/DDBJ whole genome shotgun (WGS) entry which is preliminary data.</text>
</comment>
<accession>A0AAD5RDG9</accession>
<sequence>MQDLLPRSHKQDFCEYESWVYYENNTHHAYWLPRSKVLPAQLKLTFRARNIMPSIFCDYQDAVLRTAGQKQTISADAHEG</sequence>
<name>A0AAD5RDG9_PARTN</name>
<reference evidence="1" key="1">
    <citation type="submission" date="2021-06" db="EMBL/GenBank/DDBJ databases">
        <title>Parelaphostrongylus tenuis whole genome reference sequence.</title>
        <authorList>
            <person name="Garwood T.J."/>
            <person name="Larsen P.A."/>
            <person name="Fountain-Jones N.M."/>
            <person name="Garbe J.R."/>
            <person name="Macchietto M.G."/>
            <person name="Kania S.A."/>
            <person name="Gerhold R.W."/>
            <person name="Richards J.E."/>
            <person name="Wolf T.M."/>
        </authorList>
    </citation>
    <scope>NUCLEOTIDE SEQUENCE</scope>
    <source>
        <strain evidence="1">MNPRO001-30</strain>
        <tissue evidence="1">Meninges</tissue>
    </source>
</reference>
<dbReference type="AlphaFoldDB" id="A0AAD5RDG9"/>
<organism evidence="1 2">
    <name type="scientific">Parelaphostrongylus tenuis</name>
    <name type="common">Meningeal worm</name>
    <dbReference type="NCBI Taxonomy" id="148309"/>
    <lineage>
        <taxon>Eukaryota</taxon>
        <taxon>Metazoa</taxon>
        <taxon>Ecdysozoa</taxon>
        <taxon>Nematoda</taxon>
        <taxon>Chromadorea</taxon>
        <taxon>Rhabditida</taxon>
        <taxon>Rhabditina</taxon>
        <taxon>Rhabditomorpha</taxon>
        <taxon>Strongyloidea</taxon>
        <taxon>Metastrongylidae</taxon>
        <taxon>Parelaphostrongylus</taxon>
    </lineage>
</organism>
<gene>
    <name evidence="1" type="ORF">KIN20_036978</name>
</gene>
<protein>
    <submittedName>
        <fullName evidence="1">Uncharacterized protein</fullName>
    </submittedName>
</protein>